<reference evidence="3 4" key="1">
    <citation type="submission" date="2019-01" db="EMBL/GenBank/DDBJ databases">
        <title>Draft genome sequence of Dictyobacter sp. Uno17.</title>
        <authorList>
            <person name="Wang C.M."/>
            <person name="Zheng Y."/>
            <person name="Sakai Y."/>
            <person name="Abe K."/>
            <person name="Yokota A."/>
            <person name="Yabe S."/>
        </authorList>
    </citation>
    <scope>NUCLEOTIDE SEQUENCE [LARGE SCALE GENOMIC DNA]</scope>
    <source>
        <strain evidence="3 4">Uno17</strain>
    </source>
</reference>
<feature type="transmembrane region" description="Helical" evidence="2">
    <location>
        <begin position="105"/>
        <end position="133"/>
    </location>
</feature>
<evidence type="ECO:0000256" key="2">
    <source>
        <dbReference type="SAM" id="Phobius"/>
    </source>
</evidence>
<feature type="region of interest" description="Disordered" evidence="1">
    <location>
        <begin position="283"/>
        <end position="305"/>
    </location>
</feature>
<keyword evidence="4" id="KW-1185">Reference proteome</keyword>
<feature type="transmembrane region" description="Helical" evidence="2">
    <location>
        <begin position="174"/>
        <end position="194"/>
    </location>
</feature>
<dbReference type="Pfam" id="PF12679">
    <property type="entry name" value="ABC2_membrane_2"/>
    <property type="match status" value="1"/>
</dbReference>
<accession>A0A5A5TBT2</accession>
<evidence type="ECO:0008006" key="5">
    <source>
        <dbReference type="Google" id="ProtNLM"/>
    </source>
</evidence>
<dbReference type="RefSeq" id="WP_149401852.1">
    <property type="nucleotide sequence ID" value="NZ_BIXY01000032.1"/>
</dbReference>
<comment type="caution">
    <text evidence="3">The sequence shown here is derived from an EMBL/GenBank/DDBJ whole genome shotgun (WGS) entry which is preliminary data.</text>
</comment>
<gene>
    <name evidence="3" type="ORF">KDI_24460</name>
</gene>
<feature type="compositionally biased region" description="Polar residues" evidence="1">
    <location>
        <begin position="288"/>
        <end position="305"/>
    </location>
</feature>
<organism evidence="3 4">
    <name type="scientific">Dictyobacter arantiisoli</name>
    <dbReference type="NCBI Taxonomy" id="2014874"/>
    <lineage>
        <taxon>Bacteria</taxon>
        <taxon>Bacillati</taxon>
        <taxon>Chloroflexota</taxon>
        <taxon>Ktedonobacteria</taxon>
        <taxon>Ktedonobacterales</taxon>
        <taxon>Dictyobacteraceae</taxon>
        <taxon>Dictyobacter</taxon>
    </lineage>
</organism>
<sequence>MFIALLIKEMRLRMRRERTIWLIVAYILLLGLLGWMYISLINTNSNNGASWGSIGSGLYTILLIVQLFLILFITPAFTATAINGEKERQTFDLLLCSRLSSTSLIIGKLLAGLINALLLIAASIPIFSLVFFFGGVSPLQAAGALLLSVLTAIFIASLGICCSTLVARPALSTAITYMLILLWLGLPLLLAIIAPSTLNRTVTISGNTPTLQPPIYFIWHPIIAILNTYNPVTLTQSSQYTWGAISLSYWETYSILTVITTAVFLLISIWRVKPRSSRLYRRLRSQPKSKLSGSNSQETPASATA</sequence>
<feature type="transmembrane region" description="Helical" evidence="2">
    <location>
        <begin position="20"/>
        <end position="38"/>
    </location>
</feature>
<proteinExistence type="predicted"/>
<dbReference type="AlphaFoldDB" id="A0A5A5TBT2"/>
<evidence type="ECO:0000313" key="3">
    <source>
        <dbReference type="EMBL" id="GCF08882.1"/>
    </source>
</evidence>
<feature type="transmembrane region" description="Helical" evidence="2">
    <location>
        <begin position="145"/>
        <end position="167"/>
    </location>
</feature>
<dbReference type="PANTHER" id="PTHR43471">
    <property type="entry name" value="ABC TRANSPORTER PERMEASE"/>
    <property type="match status" value="1"/>
</dbReference>
<dbReference type="Proteomes" id="UP000322530">
    <property type="component" value="Unassembled WGS sequence"/>
</dbReference>
<dbReference type="GO" id="GO:0016020">
    <property type="term" value="C:membrane"/>
    <property type="evidence" value="ECO:0007669"/>
    <property type="project" value="UniProtKB-SubCell"/>
</dbReference>
<keyword evidence="2" id="KW-1133">Transmembrane helix</keyword>
<name>A0A5A5TBT2_9CHLR</name>
<evidence type="ECO:0000313" key="4">
    <source>
        <dbReference type="Proteomes" id="UP000322530"/>
    </source>
</evidence>
<dbReference type="GO" id="GO:0140359">
    <property type="term" value="F:ABC-type transporter activity"/>
    <property type="evidence" value="ECO:0007669"/>
    <property type="project" value="InterPro"/>
</dbReference>
<dbReference type="PANTHER" id="PTHR43471:SF12">
    <property type="entry name" value="HYPOTHETICAL MEMBRANE PROTEIN, CONSERVED"/>
    <property type="match status" value="1"/>
</dbReference>
<keyword evidence="2" id="KW-0472">Membrane</keyword>
<dbReference type="OrthoDB" id="9815855at2"/>
<evidence type="ECO:0000256" key="1">
    <source>
        <dbReference type="SAM" id="MobiDB-lite"/>
    </source>
</evidence>
<feature type="transmembrane region" description="Helical" evidence="2">
    <location>
        <begin position="58"/>
        <end position="84"/>
    </location>
</feature>
<feature type="transmembrane region" description="Helical" evidence="2">
    <location>
        <begin position="252"/>
        <end position="272"/>
    </location>
</feature>
<dbReference type="EMBL" id="BIXY01000032">
    <property type="protein sequence ID" value="GCF08882.1"/>
    <property type="molecule type" value="Genomic_DNA"/>
</dbReference>
<protein>
    <recommendedName>
        <fullName evidence="5">ABC transporter permease</fullName>
    </recommendedName>
</protein>
<keyword evidence="2" id="KW-0812">Transmembrane</keyword>